<sequence length="174" mass="20456">MSSSRRKQEYYDDVYFDTDDEEDQSKEVPSHDDLLYDPQMDDQDETWVINQIQKAAPPGKERKEAKTDAILTCPLCFTPLCYNCQRHEKYPNQYRAMFVTHCKVIKTERYRYKDKRKKQPLSSHQPSSSMVGADETNDQEGDEGYYIVKCSTCDTHVAMMDEDEVYHFFNTIAT</sequence>
<evidence type="ECO:0000256" key="1">
    <source>
        <dbReference type="SAM" id="MobiDB-lite"/>
    </source>
</evidence>
<proteinExistence type="predicted"/>
<feature type="compositionally biased region" description="Basic and acidic residues" evidence="1">
    <location>
        <begin position="25"/>
        <end position="34"/>
    </location>
</feature>
<reference evidence="2" key="1">
    <citation type="journal article" date="2022" name="IScience">
        <title>Evolution of zygomycete secretomes and the origins of terrestrial fungal ecologies.</title>
        <authorList>
            <person name="Chang Y."/>
            <person name="Wang Y."/>
            <person name="Mondo S."/>
            <person name="Ahrendt S."/>
            <person name="Andreopoulos W."/>
            <person name="Barry K."/>
            <person name="Beard J."/>
            <person name="Benny G.L."/>
            <person name="Blankenship S."/>
            <person name="Bonito G."/>
            <person name="Cuomo C."/>
            <person name="Desiro A."/>
            <person name="Gervers K.A."/>
            <person name="Hundley H."/>
            <person name="Kuo A."/>
            <person name="LaButti K."/>
            <person name="Lang B.F."/>
            <person name="Lipzen A."/>
            <person name="O'Donnell K."/>
            <person name="Pangilinan J."/>
            <person name="Reynolds N."/>
            <person name="Sandor L."/>
            <person name="Smith M.E."/>
            <person name="Tsang A."/>
            <person name="Grigoriev I.V."/>
            <person name="Stajich J.E."/>
            <person name="Spatafora J.W."/>
        </authorList>
    </citation>
    <scope>NUCLEOTIDE SEQUENCE</scope>
    <source>
        <strain evidence="2">RSA 2281</strain>
    </source>
</reference>
<dbReference type="AlphaFoldDB" id="A0AAD5K0L9"/>
<feature type="region of interest" description="Disordered" evidence="1">
    <location>
        <begin position="1"/>
        <end position="36"/>
    </location>
</feature>
<feature type="compositionally biased region" description="Acidic residues" evidence="1">
    <location>
        <begin position="11"/>
        <end position="24"/>
    </location>
</feature>
<feature type="compositionally biased region" description="Basic and acidic residues" evidence="1">
    <location>
        <begin position="1"/>
        <end position="10"/>
    </location>
</feature>
<evidence type="ECO:0000313" key="2">
    <source>
        <dbReference type="EMBL" id="KAI9263358.1"/>
    </source>
</evidence>
<feature type="region of interest" description="Disordered" evidence="1">
    <location>
        <begin position="113"/>
        <end position="139"/>
    </location>
</feature>
<keyword evidence="3" id="KW-1185">Reference proteome</keyword>
<gene>
    <name evidence="2" type="ORF">BDA99DRAFT_510032</name>
</gene>
<feature type="compositionally biased region" description="Polar residues" evidence="1">
    <location>
        <begin position="120"/>
        <end position="130"/>
    </location>
</feature>
<comment type="caution">
    <text evidence="2">The sequence shown here is derived from an EMBL/GenBank/DDBJ whole genome shotgun (WGS) entry which is preliminary data.</text>
</comment>
<dbReference type="Proteomes" id="UP001209540">
    <property type="component" value="Unassembled WGS sequence"/>
</dbReference>
<dbReference type="InterPro" id="IPR019370">
    <property type="entry name" value="E2F-assoc_phosphoprotein"/>
</dbReference>
<dbReference type="PANTHER" id="PTHR15967">
    <property type="entry name" value="E2F-ASSOCIATED PHOSPHOPROTEIN"/>
    <property type="match status" value="1"/>
</dbReference>
<dbReference type="GO" id="GO:0005634">
    <property type="term" value="C:nucleus"/>
    <property type="evidence" value="ECO:0007669"/>
    <property type="project" value="TreeGrafter"/>
</dbReference>
<protein>
    <submittedName>
        <fullName evidence="2">E2F-associated phosphoprotein-domain-containing protein</fullName>
    </submittedName>
</protein>
<dbReference type="EMBL" id="JAIXMP010000013">
    <property type="protein sequence ID" value="KAI9263358.1"/>
    <property type="molecule type" value="Genomic_DNA"/>
</dbReference>
<dbReference type="Pfam" id="PF10238">
    <property type="entry name" value="Eapp_C"/>
    <property type="match status" value="1"/>
</dbReference>
<reference evidence="2" key="2">
    <citation type="submission" date="2023-02" db="EMBL/GenBank/DDBJ databases">
        <authorList>
            <consortium name="DOE Joint Genome Institute"/>
            <person name="Mondo S.J."/>
            <person name="Chang Y."/>
            <person name="Wang Y."/>
            <person name="Ahrendt S."/>
            <person name="Andreopoulos W."/>
            <person name="Barry K."/>
            <person name="Beard J."/>
            <person name="Benny G.L."/>
            <person name="Blankenship S."/>
            <person name="Bonito G."/>
            <person name="Cuomo C."/>
            <person name="Desiro A."/>
            <person name="Gervers K.A."/>
            <person name="Hundley H."/>
            <person name="Kuo A."/>
            <person name="LaButti K."/>
            <person name="Lang B.F."/>
            <person name="Lipzen A."/>
            <person name="O'Donnell K."/>
            <person name="Pangilinan J."/>
            <person name="Reynolds N."/>
            <person name="Sandor L."/>
            <person name="Smith M.W."/>
            <person name="Tsang A."/>
            <person name="Grigoriev I.V."/>
            <person name="Stajich J.E."/>
            <person name="Spatafora J.W."/>
        </authorList>
    </citation>
    <scope>NUCLEOTIDE SEQUENCE</scope>
    <source>
        <strain evidence="2">RSA 2281</strain>
    </source>
</reference>
<accession>A0AAD5K0L9</accession>
<dbReference type="PANTHER" id="PTHR15967:SF0">
    <property type="entry name" value="E2F-ASSOCIATED PHOSPHOPROTEIN"/>
    <property type="match status" value="1"/>
</dbReference>
<name>A0AAD5K0L9_9FUNG</name>
<organism evidence="2 3">
    <name type="scientific">Phascolomyces articulosus</name>
    <dbReference type="NCBI Taxonomy" id="60185"/>
    <lineage>
        <taxon>Eukaryota</taxon>
        <taxon>Fungi</taxon>
        <taxon>Fungi incertae sedis</taxon>
        <taxon>Mucoromycota</taxon>
        <taxon>Mucoromycotina</taxon>
        <taxon>Mucoromycetes</taxon>
        <taxon>Mucorales</taxon>
        <taxon>Lichtheimiaceae</taxon>
        <taxon>Phascolomyces</taxon>
    </lineage>
</organism>
<evidence type="ECO:0000313" key="3">
    <source>
        <dbReference type="Proteomes" id="UP001209540"/>
    </source>
</evidence>